<keyword evidence="9" id="KW-0325">Glycoprotein</keyword>
<evidence type="ECO:0000313" key="18">
    <source>
        <dbReference type="RefSeq" id="XP_021037965.1"/>
    </source>
</evidence>
<organism evidence="16 18">
    <name type="scientific">Mus caroli</name>
    <name type="common">Ryukyu mouse</name>
    <name type="synonym">Ricefield mouse</name>
    <dbReference type="NCBI Taxonomy" id="10089"/>
    <lineage>
        <taxon>Eukaryota</taxon>
        <taxon>Metazoa</taxon>
        <taxon>Chordata</taxon>
        <taxon>Craniata</taxon>
        <taxon>Vertebrata</taxon>
        <taxon>Euteleostomi</taxon>
        <taxon>Mammalia</taxon>
        <taxon>Eutheria</taxon>
        <taxon>Euarchontoglires</taxon>
        <taxon>Glires</taxon>
        <taxon>Rodentia</taxon>
        <taxon>Myomorpha</taxon>
        <taxon>Muroidea</taxon>
        <taxon>Muridae</taxon>
        <taxon>Murinae</taxon>
        <taxon>Mus</taxon>
        <taxon>Mus</taxon>
    </lineage>
</organism>
<dbReference type="InterPro" id="IPR000276">
    <property type="entry name" value="GPCR_Rhodpsn"/>
</dbReference>
<evidence type="ECO:0000256" key="13">
    <source>
        <dbReference type="SAM" id="MobiDB-lite"/>
    </source>
</evidence>
<sequence length="351" mass="38238">MAANTTSPAAPSSPGGMSLSLLPIVLLSVALAVGLPGNSFVVWSILKRMQKRSVTALLVLNLALADLAVLLTAPFFLHFLARGTWSFREMGCRLCHYVCGISMYASVLLITIMSLDRSLAVARPFMSQKVRTKAFARWVLAGIWVVSFLLAIPVLVYRTVKWNNRTLICAPNYPNKEHKVFHLLFEAITGFLLPFLAVVASYSDIGRRLQARRFRRSRRTGRLVVLIILAFAAFWLPYHLVNLVEAGRTVAGWDKNSPAGQRLRLARYVLIALAFLSSSVNPVLYACAGGGLLRSAGVGFVVKLLEGTGSEVSSTRRGGTLVQTPKDTPACPEPGPTDSFMTSSTIPESSK</sequence>
<accession>A0A6P5R0M9</accession>
<dbReference type="Proteomes" id="UP000515126">
    <property type="component" value="Chromosome 14"/>
</dbReference>
<evidence type="ECO:0000256" key="11">
    <source>
        <dbReference type="ARBA" id="ARBA00025736"/>
    </source>
</evidence>
<keyword evidence="8 12" id="KW-0675">Receptor</keyword>
<keyword evidence="7 14" id="KW-0472">Membrane</keyword>
<feature type="compositionally biased region" description="Polar residues" evidence="13">
    <location>
        <begin position="339"/>
        <end position="351"/>
    </location>
</feature>
<name>A0A6P5R0M9_MUSCR</name>
<evidence type="ECO:0000256" key="9">
    <source>
        <dbReference type="ARBA" id="ARBA00023180"/>
    </source>
</evidence>
<feature type="transmembrane region" description="Helical" evidence="14">
    <location>
        <begin position="94"/>
        <end position="115"/>
    </location>
</feature>
<evidence type="ECO:0000256" key="5">
    <source>
        <dbReference type="ARBA" id="ARBA00022989"/>
    </source>
</evidence>
<feature type="transmembrane region" description="Helical" evidence="14">
    <location>
        <begin position="58"/>
        <end position="82"/>
    </location>
</feature>
<dbReference type="InterPro" id="IPR000826">
    <property type="entry name" value="Formyl_rcpt-rel"/>
</dbReference>
<dbReference type="AlphaFoldDB" id="A0A6P5R0M9"/>
<dbReference type="PRINTS" id="PR01477">
    <property type="entry name" value="LTB1RECEPTOR"/>
</dbReference>
<dbReference type="GO" id="GO:0001632">
    <property type="term" value="F:leukotriene B4 receptor activity"/>
    <property type="evidence" value="ECO:0007669"/>
    <property type="project" value="Ensembl"/>
</dbReference>
<evidence type="ECO:0000313" key="16">
    <source>
        <dbReference type="Proteomes" id="UP000515126"/>
    </source>
</evidence>
<dbReference type="RefSeq" id="XP_021037964.1">
    <property type="nucleotide sequence ID" value="XM_021182305.1"/>
</dbReference>
<dbReference type="InterPro" id="IPR003983">
    <property type="entry name" value="Leukotriene_B4_typ-1_rcpt"/>
</dbReference>
<comment type="similarity">
    <text evidence="12">Belongs to the G-protein coupled receptor 1 family.</text>
</comment>
<evidence type="ECO:0000256" key="2">
    <source>
        <dbReference type="ARBA" id="ARBA00022475"/>
    </source>
</evidence>
<dbReference type="InterPro" id="IPR017452">
    <property type="entry name" value="GPCR_Rhodpsn_7TM"/>
</dbReference>
<dbReference type="PROSITE" id="PS50262">
    <property type="entry name" value="G_PROTEIN_RECEP_F1_2"/>
    <property type="match status" value="1"/>
</dbReference>
<dbReference type="PANTHER" id="PTHR24225">
    <property type="entry name" value="CHEMOTACTIC RECEPTOR"/>
    <property type="match status" value="1"/>
</dbReference>
<keyword evidence="10 12" id="KW-0807">Transducer</keyword>
<dbReference type="RefSeq" id="XP_021037965.1">
    <property type="nucleotide sequence ID" value="XM_021182306.1"/>
</dbReference>
<proteinExistence type="inferred from homology"/>
<dbReference type="PRINTS" id="PR01476">
    <property type="entry name" value="LTBRECEPTOR"/>
</dbReference>
<dbReference type="GO" id="GO:0006954">
    <property type="term" value="P:inflammatory response"/>
    <property type="evidence" value="ECO:0007669"/>
    <property type="project" value="TreeGrafter"/>
</dbReference>
<feature type="transmembrane region" description="Helical" evidence="14">
    <location>
        <begin position="135"/>
        <end position="160"/>
    </location>
</feature>
<evidence type="ECO:0000256" key="12">
    <source>
        <dbReference type="RuleBase" id="RU000688"/>
    </source>
</evidence>
<evidence type="ECO:0000256" key="1">
    <source>
        <dbReference type="ARBA" id="ARBA00004651"/>
    </source>
</evidence>
<keyword evidence="16" id="KW-1185">Reference proteome</keyword>
<dbReference type="FunFam" id="1.20.1070.10:FF:000109">
    <property type="entry name" value="Leukotriene B4 receptor"/>
    <property type="match status" value="1"/>
</dbReference>
<comment type="subcellular location">
    <subcellularLocation>
        <location evidence="1">Cell membrane</location>
        <topology evidence="1">Multi-pass membrane protein</topology>
    </subcellularLocation>
</comment>
<dbReference type="GO" id="GO:0004875">
    <property type="term" value="F:complement receptor activity"/>
    <property type="evidence" value="ECO:0007669"/>
    <property type="project" value="TreeGrafter"/>
</dbReference>
<evidence type="ECO:0000256" key="14">
    <source>
        <dbReference type="SAM" id="Phobius"/>
    </source>
</evidence>
<keyword evidence="5 14" id="KW-1133">Transmembrane helix</keyword>
<evidence type="ECO:0000313" key="17">
    <source>
        <dbReference type="RefSeq" id="XP_021037964.1"/>
    </source>
</evidence>
<dbReference type="GO" id="GO:0007204">
    <property type="term" value="P:positive regulation of cytosolic calcium ion concentration"/>
    <property type="evidence" value="ECO:0007669"/>
    <property type="project" value="TreeGrafter"/>
</dbReference>
<evidence type="ECO:0000256" key="7">
    <source>
        <dbReference type="ARBA" id="ARBA00023136"/>
    </source>
</evidence>
<evidence type="ECO:0000256" key="4">
    <source>
        <dbReference type="ARBA" id="ARBA00022692"/>
    </source>
</evidence>
<keyword evidence="6 12" id="KW-0297">G-protein coupled receptor</keyword>
<protein>
    <submittedName>
        <fullName evidence="17 18">Leukotriene B4 receptor 1</fullName>
    </submittedName>
</protein>
<dbReference type="PANTHER" id="PTHR24225:SF72">
    <property type="entry name" value="G-PROTEIN COUPLED RECEPTORS FAMILY 1 PROFILE DOMAIN-CONTAINING PROTEIN-RELATED"/>
    <property type="match status" value="1"/>
</dbReference>
<keyword evidence="4 12" id="KW-0812">Transmembrane</keyword>
<keyword evidence="2" id="KW-1003">Cell membrane</keyword>
<dbReference type="Pfam" id="PF00001">
    <property type="entry name" value="7tm_1"/>
    <property type="match status" value="1"/>
</dbReference>
<evidence type="ECO:0000259" key="15">
    <source>
        <dbReference type="PROSITE" id="PS50262"/>
    </source>
</evidence>
<feature type="region of interest" description="Disordered" evidence="13">
    <location>
        <begin position="311"/>
        <end position="351"/>
    </location>
</feature>
<dbReference type="CTD" id="1241"/>
<dbReference type="PRINTS" id="PR00237">
    <property type="entry name" value="GPCRRHODOPSN"/>
</dbReference>
<dbReference type="GO" id="GO:0007200">
    <property type="term" value="P:phospholipase C-activating G protein-coupled receptor signaling pathway"/>
    <property type="evidence" value="ECO:0007669"/>
    <property type="project" value="TreeGrafter"/>
</dbReference>
<dbReference type="SUPFAM" id="SSF81321">
    <property type="entry name" value="Family A G protein-coupled receptor-like"/>
    <property type="match status" value="1"/>
</dbReference>
<dbReference type="KEGG" id="mcal:110309571"/>
<dbReference type="Gene3D" id="1.20.1070.10">
    <property type="entry name" value="Rhodopsin 7-helix transmembrane proteins"/>
    <property type="match status" value="1"/>
</dbReference>
<reference evidence="17 18" key="1">
    <citation type="submission" date="2025-04" db="UniProtKB">
        <authorList>
            <consortium name="RefSeq"/>
        </authorList>
    </citation>
    <scope>IDENTIFICATION</scope>
</reference>
<dbReference type="InterPro" id="IPR003981">
    <property type="entry name" value="Leukotriene_B4_rcpt"/>
</dbReference>
<keyword evidence="3" id="KW-0597">Phosphoprotein</keyword>
<feature type="transmembrane region" description="Helical" evidence="14">
    <location>
        <begin position="180"/>
        <end position="202"/>
    </location>
</feature>
<gene>
    <name evidence="17 18" type="primary">Ltb4r</name>
</gene>
<evidence type="ECO:0000256" key="10">
    <source>
        <dbReference type="ARBA" id="ARBA00023224"/>
    </source>
</evidence>
<feature type="transmembrane region" description="Helical" evidence="14">
    <location>
        <begin position="20"/>
        <end position="46"/>
    </location>
</feature>
<evidence type="ECO:0000256" key="3">
    <source>
        <dbReference type="ARBA" id="ARBA00022553"/>
    </source>
</evidence>
<comment type="similarity">
    <text evidence="11">Belongs to the chemokine-like receptor (CMKLR) family.</text>
</comment>
<feature type="transmembrane region" description="Helical" evidence="14">
    <location>
        <begin position="265"/>
        <end position="287"/>
    </location>
</feature>
<dbReference type="PROSITE" id="PS00237">
    <property type="entry name" value="G_PROTEIN_RECEP_F1_1"/>
    <property type="match status" value="1"/>
</dbReference>
<feature type="domain" description="G-protein coupled receptors family 1 profile" evidence="15">
    <location>
        <begin position="37"/>
        <end position="285"/>
    </location>
</feature>
<evidence type="ECO:0000256" key="6">
    <source>
        <dbReference type="ARBA" id="ARBA00023040"/>
    </source>
</evidence>
<feature type="transmembrane region" description="Helical" evidence="14">
    <location>
        <begin position="223"/>
        <end position="241"/>
    </location>
</feature>
<feature type="compositionally biased region" description="Polar residues" evidence="13">
    <location>
        <begin position="311"/>
        <end position="326"/>
    </location>
</feature>
<evidence type="ECO:0000256" key="8">
    <source>
        <dbReference type="ARBA" id="ARBA00023170"/>
    </source>
</evidence>
<dbReference type="GeneID" id="110309571"/>
<dbReference type="GO" id="GO:0005886">
    <property type="term" value="C:plasma membrane"/>
    <property type="evidence" value="ECO:0007669"/>
    <property type="project" value="UniProtKB-SubCell"/>
</dbReference>